<keyword evidence="2" id="KW-1185">Reference proteome</keyword>
<dbReference type="Proteomes" id="UP000266649">
    <property type="component" value="Unassembled WGS sequence"/>
</dbReference>
<name>A0A398BS43_9RHOB</name>
<proteinExistence type="predicted"/>
<comment type="caution">
    <text evidence="1">The sequence shown here is derived from an EMBL/GenBank/DDBJ whole genome shotgun (WGS) entry which is preliminary data.</text>
</comment>
<organism evidence="1 2">
    <name type="scientific">Gemmobacter lutimaris</name>
    <dbReference type="NCBI Taxonomy" id="2306023"/>
    <lineage>
        <taxon>Bacteria</taxon>
        <taxon>Pseudomonadati</taxon>
        <taxon>Pseudomonadota</taxon>
        <taxon>Alphaproteobacteria</taxon>
        <taxon>Rhodobacterales</taxon>
        <taxon>Paracoccaceae</taxon>
        <taxon>Gemmobacter</taxon>
    </lineage>
</organism>
<protein>
    <recommendedName>
        <fullName evidence="3">Flagellar protein FlgN</fullName>
    </recommendedName>
</protein>
<evidence type="ECO:0000313" key="1">
    <source>
        <dbReference type="EMBL" id="RID90740.1"/>
    </source>
</evidence>
<gene>
    <name evidence="1" type="ORF">D2N39_15695</name>
</gene>
<dbReference type="AlphaFoldDB" id="A0A398BS43"/>
<reference evidence="1 2" key="1">
    <citation type="submission" date="2018-09" db="EMBL/GenBank/DDBJ databases">
        <title>Gemmobacter lutimaris sp. nov., a marine bacterium isolated from tidal flat.</title>
        <authorList>
            <person name="Lee D.W."/>
            <person name="Yoo Y."/>
            <person name="Kim J.-J."/>
            <person name="Kim B.S."/>
        </authorList>
    </citation>
    <scope>NUCLEOTIDE SEQUENCE [LARGE SCALE GENOMIC DNA]</scope>
    <source>
        <strain evidence="1 2">YJ-T1-11</strain>
    </source>
</reference>
<sequence length="112" mass="12325">MATEAALRVLNRLAMIRQILLSGDLLALAEQENLLRQELQGAVGALTPKERARLQGQARENETLLNATRCGIRSALRRMAEIRAAATAFGTYDDAGKRQDLPHRASGVNRLF</sequence>
<dbReference type="EMBL" id="QXXQ01000010">
    <property type="protein sequence ID" value="RID90740.1"/>
    <property type="molecule type" value="Genomic_DNA"/>
</dbReference>
<accession>A0A398BS43</accession>
<evidence type="ECO:0000313" key="2">
    <source>
        <dbReference type="Proteomes" id="UP000266649"/>
    </source>
</evidence>
<evidence type="ECO:0008006" key="3">
    <source>
        <dbReference type="Google" id="ProtNLM"/>
    </source>
</evidence>
<dbReference type="OrthoDB" id="7862860at2"/>
<dbReference type="RefSeq" id="WP_119135732.1">
    <property type="nucleotide sequence ID" value="NZ_QXXQ01000010.1"/>
</dbReference>